<dbReference type="PROSITE" id="PS50975">
    <property type="entry name" value="ATP_GRASP"/>
    <property type="match status" value="1"/>
</dbReference>
<feature type="domain" description="ATP-grasp" evidence="2">
    <location>
        <begin position="79"/>
        <end position="277"/>
    </location>
</feature>
<comment type="caution">
    <text evidence="3">The sequence shown here is derived from an EMBL/GenBank/DDBJ whole genome shotgun (WGS) entry which is preliminary data.</text>
</comment>
<reference evidence="3 4" key="1">
    <citation type="submission" date="2023-09" db="EMBL/GenBank/DDBJ databases">
        <title>Description of three actinobacteria isolated from air of manufacturing shop in a pharmaceutical factory.</title>
        <authorList>
            <person name="Zhang D.-F."/>
        </authorList>
    </citation>
    <scope>NUCLEOTIDE SEQUENCE [LARGE SCALE GENOMIC DNA]</scope>
    <source>
        <strain evidence="3 4">LY-0111</strain>
    </source>
</reference>
<keyword evidence="1" id="KW-0067">ATP-binding</keyword>
<evidence type="ECO:0000313" key="4">
    <source>
        <dbReference type="Proteomes" id="UP001251870"/>
    </source>
</evidence>
<dbReference type="RefSeq" id="WP_310547906.1">
    <property type="nucleotide sequence ID" value="NZ_JAVKGR010000003.1"/>
</dbReference>
<evidence type="ECO:0000256" key="1">
    <source>
        <dbReference type="PROSITE-ProRule" id="PRU00409"/>
    </source>
</evidence>
<evidence type="ECO:0000313" key="3">
    <source>
        <dbReference type="EMBL" id="MDR8018919.1"/>
    </source>
</evidence>
<dbReference type="Proteomes" id="UP001251870">
    <property type="component" value="Unassembled WGS sequence"/>
</dbReference>
<accession>A0ABU2DQZ1</accession>
<organism evidence="3 4">
    <name type="scientific">Nesterenkonia aerolata</name>
    <dbReference type="NCBI Taxonomy" id="3074079"/>
    <lineage>
        <taxon>Bacteria</taxon>
        <taxon>Bacillati</taxon>
        <taxon>Actinomycetota</taxon>
        <taxon>Actinomycetes</taxon>
        <taxon>Micrococcales</taxon>
        <taxon>Micrococcaceae</taxon>
        <taxon>Nesterenkonia</taxon>
    </lineage>
</organism>
<evidence type="ECO:0000259" key="2">
    <source>
        <dbReference type="PROSITE" id="PS50975"/>
    </source>
</evidence>
<sequence>MSHSGSAISAAPGEQRVSGAATVLLETAALDRGLSTTRLRPQTFLAEDPTGGTIAFHEGRSTTSTHAGIHFCESRIHRYDRLRAAGVPVPRALIVDAEARADAERFAAGVPGDVLLKSSQRSRNSSSATAVREPQPFEKQWDRLTRRLRPGARFLVEEFVAGPEYAFDVVAGRVVAVRPLMRRSAGVEETALVTSSVLGVQKVSESFHPDVLELVRRIAHTVPPLVSMTLRMVCPRPTETADECCVLSLEPQVDLTAEDGDPSWGAYLAGQIMDAELDRRPVRREPTGGRLRVNVEFSEVGDTAALIDALQPELSGLLIDGSLEDPGFREVRGTLEGRPSDLALMQSKIIGGLMVDEIPEMARVVPCL</sequence>
<gene>
    <name evidence="3" type="ORF">RIL96_05000</name>
</gene>
<dbReference type="Gene3D" id="3.30.470.20">
    <property type="entry name" value="ATP-grasp fold, B domain"/>
    <property type="match status" value="1"/>
</dbReference>
<proteinExistence type="predicted"/>
<keyword evidence="4" id="KW-1185">Reference proteome</keyword>
<protein>
    <recommendedName>
        <fullName evidence="2">ATP-grasp domain-containing protein</fullName>
    </recommendedName>
</protein>
<dbReference type="InterPro" id="IPR011761">
    <property type="entry name" value="ATP-grasp"/>
</dbReference>
<dbReference type="EMBL" id="JAVKGR010000003">
    <property type="protein sequence ID" value="MDR8018919.1"/>
    <property type="molecule type" value="Genomic_DNA"/>
</dbReference>
<keyword evidence="1" id="KW-0547">Nucleotide-binding</keyword>
<name>A0ABU2DQZ1_9MICC</name>
<dbReference type="SUPFAM" id="SSF56059">
    <property type="entry name" value="Glutathione synthetase ATP-binding domain-like"/>
    <property type="match status" value="1"/>
</dbReference>